<dbReference type="Gene3D" id="3.40.10.10">
    <property type="entry name" value="DNA Methylphosphotriester Repair Domain"/>
    <property type="match status" value="1"/>
</dbReference>
<keyword evidence="1" id="KW-0472">Membrane</keyword>
<evidence type="ECO:0000313" key="2">
    <source>
        <dbReference type="EMBL" id="KKS12955.1"/>
    </source>
</evidence>
<dbReference type="SUPFAM" id="SSF57884">
    <property type="entry name" value="Ada DNA repair protein, N-terminal domain (N-Ada 10)"/>
    <property type="match status" value="1"/>
</dbReference>
<protein>
    <recommendedName>
        <fullName evidence="4">Endonuclease I</fullName>
    </recommendedName>
</protein>
<name>A0A0G0WJA7_9BACT</name>
<reference evidence="2 3" key="1">
    <citation type="journal article" date="2015" name="Nature">
        <title>rRNA introns, odd ribosomes, and small enigmatic genomes across a large radiation of phyla.</title>
        <authorList>
            <person name="Brown C.T."/>
            <person name="Hug L.A."/>
            <person name="Thomas B.C."/>
            <person name="Sharon I."/>
            <person name="Castelle C.J."/>
            <person name="Singh A."/>
            <person name="Wilkins M.J."/>
            <person name="Williams K.H."/>
            <person name="Banfield J.F."/>
        </authorList>
    </citation>
    <scope>NUCLEOTIDE SEQUENCE [LARGE SCALE GENOMIC DNA]</scope>
</reference>
<keyword evidence="1" id="KW-0812">Transmembrane</keyword>
<evidence type="ECO:0000313" key="3">
    <source>
        <dbReference type="Proteomes" id="UP000034380"/>
    </source>
</evidence>
<comment type="caution">
    <text evidence="2">The sequence shown here is derived from an EMBL/GenBank/DDBJ whole genome shotgun (WGS) entry which is preliminary data.</text>
</comment>
<accession>A0A0G0WJA7</accession>
<dbReference type="Proteomes" id="UP000034380">
    <property type="component" value="Unassembled WGS sequence"/>
</dbReference>
<evidence type="ECO:0000256" key="1">
    <source>
        <dbReference type="SAM" id="Phobius"/>
    </source>
</evidence>
<keyword evidence="1" id="KW-1133">Transmembrane helix</keyword>
<sequence length="126" mass="13877">MNILAKILNQVKLHQKDIFLGFCIILISTISFNIGRINALNKTPIKITGEANVYQAAAGNSVLNKPKTTPVQPKDLRVVASKASTTKKYHFTWCAGAKQIKEANKLWFENESLAQKAGYTLAGNCQ</sequence>
<dbReference type="InterPro" id="IPR035451">
    <property type="entry name" value="Ada-like_dom_sf"/>
</dbReference>
<dbReference type="AlphaFoldDB" id="A0A0G0WJA7"/>
<organism evidence="2 3">
    <name type="scientific">Candidatus Yanofskybacteria bacterium GW2011_GWA1_41_6</name>
    <dbReference type="NCBI Taxonomy" id="1619020"/>
    <lineage>
        <taxon>Bacteria</taxon>
        <taxon>Candidatus Yanofskyibacteriota</taxon>
    </lineage>
</organism>
<evidence type="ECO:0008006" key="4">
    <source>
        <dbReference type="Google" id="ProtNLM"/>
    </source>
</evidence>
<gene>
    <name evidence="2" type="ORF">UU70_C0027G0004</name>
</gene>
<proteinExistence type="predicted"/>
<dbReference type="EMBL" id="LCBQ01000027">
    <property type="protein sequence ID" value="KKS12955.1"/>
    <property type="molecule type" value="Genomic_DNA"/>
</dbReference>
<feature type="transmembrane region" description="Helical" evidence="1">
    <location>
        <begin position="18"/>
        <end position="37"/>
    </location>
</feature>